<protein>
    <submittedName>
        <fullName evidence="1">Uncharacterized protein</fullName>
    </submittedName>
</protein>
<evidence type="ECO:0000313" key="1">
    <source>
        <dbReference type="EMBL" id="EPY25496.1"/>
    </source>
</evidence>
<accession>S9VEG9</accession>
<sequence>MSIIKSEYTHVMSASDMREIKEAVMNLDVYMTEALLSLERLAHGAVAPQAVIELLRQEPFTDIPARYRQNVNTSGACTSSSRAGSPMREITYNNEYDRRVAERTAPGVFRVPVERALPISYEAQCDLRHVTGERRRSSLHLESGYAALFTKSASRGRELSPDEEARLDFLQAKEDNPRRVVEERLREKHAYVRRSDPTARQSYNEPKVLPNLHKKARPDFLPQCVDRHTVVSEVHIAGNQERKKAAAAAVNGKAWV</sequence>
<name>S9VEG9_9TRYP</name>
<comment type="caution">
    <text evidence="1">The sequence shown here is derived from an EMBL/GenBank/DDBJ whole genome shotgun (WGS) entry which is preliminary data.</text>
</comment>
<proteinExistence type="predicted"/>
<dbReference type="AlphaFoldDB" id="S9VEG9"/>
<organism evidence="1 2">
    <name type="scientific">Strigomonas culicis</name>
    <dbReference type="NCBI Taxonomy" id="28005"/>
    <lineage>
        <taxon>Eukaryota</taxon>
        <taxon>Discoba</taxon>
        <taxon>Euglenozoa</taxon>
        <taxon>Kinetoplastea</taxon>
        <taxon>Metakinetoplastina</taxon>
        <taxon>Trypanosomatida</taxon>
        <taxon>Trypanosomatidae</taxon>
        <taxon>Strigomonadinae</taxon>
        <taxon>Strigomonas</taxon>
    </lineage>
</organism>
<gene>
    <name evidence="1" type="ORF">STCU_06747</name>
</gene>
<keyword evidence="2" id="KW-1185">Reference proteome</keyword>
<reference evidence="1 2" key="1">
    <citation type="journal article" date="2013" name="PLoS ONE">
        <title>Predicting the Proteins of Angomonas deanei, Strigomonas culicis and Their Respective Endosymbionts Reveals New Aspects of the Trypanosomatidae Family.</title>
        <authorList>
            <person name="Motta M.C."/>
            <person name="Martins A.C."/>
            <person name="de Souza S.S."/>
            <person name="Catta-Preta C.M."/>
            <person name="Silva R."/>
            <person name="Klein C.C."/>
            <person name="de Almeida L.G."/>
            <person name="de Lima Cunha O."/>
            <person name="Ciapina L.P."/>
            <person name="Brocchi M."/>
            <person name="Colabardini A.C."/>
            <person name="de Araujo Lima B."/>
            <person name="Machado C.R."/>
            <person name="de Almeida Soares C.M."/>
            <person name="Probst C.M."/>
            <person name="de Menezes C.B."/>
            <person name="Thompson C.E."/>
            <person name="Bartholomeu D.C."/>
            <person name="Gradia D.F."/>
            <person name="Pavoni D.P."/>
            <person name="Grisard E.C."/>
            <person name="Fantinatti-Garboggini F."/>
            <person name="Marchini F.K."/>
            <person name="Rodrigues-Luiz G.F."/>
            <person name="Wagner G."/>
            <person name="Goldman G.H."/>
            <person name="Fietto J.L."/>
            <person name="Elias M.C."/>
            <person name="Goldman M.H."/>
            <person name="Sagot M.F."/>
            <person name="Pereira M."/>
            <person name="Stoco P.H."/>
            <person name="de Mendonca-Neto R.P."/>
            <person name="Teixeira S.M."/>
            <person name="Maciel T.E."/>
            <person name="de Oliveira Mendes T.A."/>
            <person name="Urmenyi T.P."/>
            <person name="de Souza W."/>
            <person name="Schenkman S."/>
            <person name="de Vasconcelos A.T."/>
        </authorList>
    </citation>
    <scope>NUCLEOTIDE SEQUENCE [LARGE SCALE GENOMIC DNA]</scope>
</reference>
<dbReference type="OrthoDB" id="272021at2759"/>
<dbReference type="Proteomes" id="UP000015354">
    <property type="component" value="Unassembled WGS sequence"/>
</dbReference>
<dbReference type="EMBL" id="ATMH01006747">
    <property type="protein sequence ID" value="EPY25496.1"/>
    <property type="molecule type" value="Genomic_DNA"/>
</dbReference>
<evidence type="ECO:0000313" key="2">
    <source>
        <dbReference type="Proteomes" id="UP000015354"/>
    </source>
</evidence>